<feature type="compositionally biased region" description="Polar residues" evidence="1">
    <location>
        <begin position="18"/>
        <end position="31"/>
    </location>
</feature>
<feature type="region of interest" description="Disordered" evidence="1">
    <location>
        <begin position="164"/>
        <end position="272"/>
    </location>
</feature>
<feature type="region of interest" description="Disordered" evidence="1">
    <location>
        <begin position="1"/>
        <end position="31"/>
    </location>
</feature>
<feature type="compositionally biased region" description="Low complexity" evidence="1">
    <location>
        <begin position="172"/>
        <end position="183"/>
    </location>
</feature>
<accession>A0A448X4E6</accession>
<evidence type="ECO:0000313" key="2">
    <source>
        <dbReference type="EMBL" id="VEL27773.1"/>
    </source>
</evidence>
<evidence type="ECO:0000256" key="1">
    <source>
        <dbReference type="SAM" id="MobiDB-lite"/>
    </source>
</evidence>
<dbReference type="EMBL" id="CAAALY010089794">
    <property type="protein sequence ID" value="VEL27773.1"/>
    <property type="molecule type" value="Genomic_DNA"/>
</dbReference>
<feature type="region of interest" description="Disordered" evidence="1">
    <location>
        <begin position="47"/>
        <end position="105"/>
    </location>
</feature>
<proteinExistence type="predicted"/>
<feature type="region of interest" description="Disordered" evidence="1">
    <location>
        <begin position="127"/>
        <end position="148"/>
    </location>
</feature>
<feature type="compositionally biased region" description="Low complexity" evidence="1">
    <location>
        <begin position="132"/>
        <end position="146"/>
    </location>
</feature>
<sequence>VSSNLTSTSSSGKSGTLFPQTGLSGNPVITTATSSSCTNLQSFLASNTAGSSVRPPGSGVRINSPPASAGAVLPHRRTAEGSSTDATGQSGVGMKAEAGDDSAGSGLTANSAVSLLMNLRLRGSSPPASRFVGSTGVSSSSGTAVDSARRTAADVLTRARYGSLNEPRQVHGSSSGAAVAATVSGGGSAAVTRGHGSGNSGASPPSEMAGNHEARPPGKEGTSGISCATAVANETGGGGQLSSRGAQHEGVFSPPKKLSGTFRLFGKKSKQT</sequence>
<feature type="non-terminal residue" evidence="2">
    <location>
        <position position="1"/>
    </location>
</feature>
<feature type="compositionally biased region" description="Low complexity" evidence="1">
    <location>
        <begin position="1"/>
        <end position="17"/>
    </location>
</feature>
<keyword evidence="3" id="KW-1185">Reference proteome</keyword>
<feature type="compositionally biased region" description="Polar residues" evidence="1">
    <location>
        <begin position="80"/>
        <end position="89"/>
    </location>
</feature>
<gene>
    <name evidence="2" type="ORF">PXEA_LOCUS21213</name>
</gene>
<organism evidence="2 3">
    <name type="scientific">Protopolystoma xenopodis</name>
    <dbReference type="NCBI Taxonomy" id="117903"/>
    <lineage>
        <taxon>Eukaryota</taxon>
        <taxon>Metazoa</taxon>
        <taxon>Spiralia</taxon>
        <taxon>Lophotrochozoa</taxon>
        <taxon>Platyhelminthes</taxon>
        <taxon>Monogenea</taxon>
        <taxon>Polyopisthocotylea</taxon>
        <taxon>Polystomatidea</taxon>
        <taxon>Polystomatidae</taxon>
        <taxon>Protopolystoma</taxon>
    </lineage>
</organism>
<dbReference type="AlphaFoldDB" id="A0A448X4E6"/>
<name>A0A448X4E6_9PLAT</name>
<protein>
    <submittedName>
        <fullName evidence="2">Uncharacterized protein</fullName>
    </submittedName>
</protein>
<dbReference type="Proteomes" id="UP000784294">
    <property type="component" value="Unassembled WGS sequence"/>
</dbReference>
<evidence type="ECO:0000313" key="3">
    <source>
        <dbReference type="Proteomes" id="UP000784294"/>
    </source>
</evidence>
<comment type="caution">
    <text evidence="2">The sequence shown here is derived from an EMBL/GenBank/DDBJ whole genome shotgun (WGS) entry which is preliminary data.</text>
</comment>
<reference evidence="2" key="1">
    <citation type="submission" date="2018-11" db="EMBL/GenBank/DDBJ databases">
        <authorList>
            <consortium name="Pathogen Informatics"/>
        </authorList>
    </citation>
    <scope>NUCLEOTIDE SEQUENCE</scope>
</reference>